<dbReference type="InterPro" id="IPR009003">
    <property type="entry name" value="Peptidase_S1_PA"/>
</dbReference>
<protein>
    <submittedName>
        <fullName evidence="1">Serine protease</fullName>
    </submittedName>
</protein>
<dbReference type="Gene3D" id="2.40.10.10">
    <property type="entry name" value="Trypsin-like serine proteases"/>
    <property type="match status" value="2"/>
</dbReference>
<organism evidence="1 2">
    <name type="scientific">Leclercia adecarboxylata</name>
    <dbReference type="NCBI Taxonomy" id="83655"/>
    <lineage>
        <taxon>Bacteria</taxon>
        <taxon>Pseudomonadati</taxon>
        <taxon>Pseudomonadota</taxon>
        <taxon>Gammaproteobacteria</taxon>
        <taxon>Enterobacterales</taxon>
        <taxon>Enterobacteriaceae</taxon>
        <taxon>Leclercia</taxon>
    </lineage>
</organism>
<sequence>MHQNLANATFQVIAGGSRGSGFSFLRDNLVITNFHVVRPLVDIEKQKTLGLSFLVTESGQQLQAEVIYVDLAGDFAILKLLEALPTGRVVLQPAPDFTPKRGLRLIFSGYPHGFSELLTSEAIISAPLNEGQFAIDGMVNGGNSGGPIIDAESGQVIGIITARRYVNGDKAKQLQAEAAQLRTHLMRTSQNGSVAIMGIDFGRMADLFGRSLQVITELMDLNANPGIGIGYPIAPVTNWIHQNQGV</sequence>
<proteinExistence type="predicted"/>
<dbReference type="Pfam" id="PF13365">
    <property type="entry name" value="Trypsin_2"/>
    <property type="match status" value="1"/>
</dbReference>
<dbReference type="InterPro" id="IPR043504">
    <property type="entry name" value="Peptidase_S1_PA_chymotrypsin"/>
</dbReference>
<keyword evidence="1" id="KW-0645">Protease</keyword>
<keyword evidence="1" id="KW-0378">Hydrolase</keyword>
<dbReference type="Proteomes" id="UP001357437">
    <property type="component" value="Unassembled WGS sequence"/>
</dbReference>
<dbReference type="EMBL" id="JAYMCU010000101">
    <property type="protein sequence ID" value="MEC3939161.1"/>
    <property type="molecule type" value="Genomic_DNA"/>
</dbReference>
<evidence type="ECO:0000313" key="2">
    <source>
        <dbReference type="Proteomes" id="UP001357437"/>
    </source>
</evidence>
<reference evidence="1 2" key="1">
    <citation type="submission" date="2024-01" db="EMBL/GenBank/DDBJ databases">
        <title>Comparative Genomics of Leclercia adecarboxylata Strains Isolated from Several Sources.</title>
        <authorList>
            <person name="Yescas-Zazueta V."/>
            <person name="Balbuena-Alonso M.G."/>
            <person name="Valencia D."/>
            <person name="Mendez-Pfeiffer P.A."/>
            <person name="Ballesteros-Monrreal M.G."/>
            <person name="Rocha-Gracia R.D.C."/>
            <person name="Barrios-Villa E."/>
        </authorList>
    </citation>
    <scope>NUCLEOTIDE SEQUENCE [LARGE SCALE GENOMIC DNA]</scope>
    <source>
        <strain evidence="1 2">33MEM</strain>
    </source>
</reference>
<dbReference type="PANTHER" id="PTHR43019">
    <property type="entry name" value="SERINE ENDOPROTEASE DEGS"/>
    <property type="match status" value="1"/>
</dbReference>
<comment type="caution">
    <text evidence="1">The sequence shown here is derived from an EMBL/GenBank/DDBJ whole genome shotgun (WGS) entry which is preliminary data.</text>
</comment>
<dbReference type="GO" id="GO:0008233">
    <property type="term" value="F:peptidase activity"/>
    <property type="evidence" value="ECO:0007669"/>
    <property type="project" value="UniProtKB-KW"/>
</dbReference>
<dbReference type="RefSeq" id="WP_326293216.1">
    <property type="nucleotide sequence ID" value="NZ_JAYMCU010000101.1"/>
</dbReference>
<accession>A0ABU6IC32</accession>
<gene>
    <name evidence="1" type="ORF">VOF76_23810</name>
</gene>
<evidence type="ECO:0000313" key="1">
    <source>
        <dbReference type="EMBL" id="MEC3939161.1"/>
    </source>
</evidence>
<name>A0ABU6IC32_9ENTR</name>
<keyword evidence="2" id="KW-1185">Reference proteome</keyword>
<dbReference type="SUPFAM" id="SSF50494">
    <property type="entry name" value="Trypsin-like serine proteases"/>
    <property type="match status" value="1"/>
</dbReference>
<dbReference type="GO" id="GO:0006508">
    <property type="term" value="P:proteolysis"/>
    <property type="evidence" value="ECO:0007669"/>
    <property type="project" value="UniProtKB-KW"/>
</dbReference>
<dbReference type="PANTHER" id="PTHR43019:SF23">
    <property type="entry name" value="PROTEASE DO-LIKE 5, CHLOROPLASTIC"/>
    <property type="match status" value="1"/>
</dbReference>